<keyword evidence="4 9" id="KW-0560">Oxidoreductase</keyword>
<dbReference type="InterPro" id="IPR036291">
    <property type="entry name" value="NAD(P)-bd_dom_sf"/>
</dbReference>
<dbReference type="HAMAP" id="MF_00222">
    <property type="entry name" value="Shikimate_DH_AroE"/>
    <property type="match status" value="1"/>
</dbReference>
<keyword evidence="2 9" id="KW-0028">Amino-acid biosynthesis</keyword>
<dbReference type="GO" id="GO:0004764">
    <property type="term" value="F:shikimate 3-dehydrogenase (NADP+) activity"/>
    <property type="evidence" value="ECO:0007669"/>
    <property type="project" value="UniProtKB-UniRule"/>
</dbReference>
<feature type="binding site" evidence="9">
    <location>
        <position position="263"/>
    </location>
    <ligand>
        <name>shikimate</name>
        <dbReference type="ChEBI" id="CHEBI:36208"/>
    </ligand>
</feature>
<dbReference type="SUPFAM" id="SSF51735">
    <property type="entry name" value="NAD(P)-binding Rossmann-fold domains"/>
    <property type="match status" value="1"/>
</dbReference>
<evidence type="ECO:0000256" key="1">
    <source>
        <dbReference type="ARBA" id="ARBA00004871"/>
    </source>
</evidence>
<accession>A0A0V8QJN7</accession>
<feature type="binding site" evidence="9">
    <location>
        <position position="235"/>
    </location>
    <ligand>
        <name>shikimate</name>
        <dbReference type="ChEBI" id="CHEBI:36208"/>
    </ligand>
</feature>
<keyword evidence="3 9" id="KW-0521">NADP</keyword>
<dbReference type="InterPro" id="IPR013708">
    <property type="entry name" value="Shikimate_DH-bd_N"/>
</dbReference>
<dbReference type="FunFam" id="3.40.50.720:FF:000086">
    <property type="entry name" value="Quinate/shikimate dehydrogenase"/>
    <property type="match status" value="1"/>
</dbReference>
<feature type="binding site" evidence="9">
    <location>
        <position position="108"/>
    </location>
    <ligand>
        <name>shikimate</name>
        <dbReference type="ChEBI" id="CHEBI:36208"/>
    </ligand>
</feature>
<reference evidence="12 13" key="1">
    <citation type="submission" date="2015-11" db="EMBL/GenBank/DDBJ databases">
        <title>Butyribacter intestini gen. nov., sp. nov., a butyric acid-producing bacterium of the family Lachnospiraceae isolated from the human faeces.</title>
        <authorList>
            <person name="Zou Y."/>
            <person name="Xue W."/>
            <person name="Luo G."/>
            <person name="Lv M."/>
        </authorList>
    </citation>
    <scope>NUCLEOTIDE SEQUENCE [LARGE SCALE GENOMIC DNA]</scope>
    <source>
        <strain evidence="12 13">ACET-33324</strain>
    </source>
</reference>
<feature type="domain" description="Shikimate dehydrogenase substrate binding N-terminal" evidence="10">
    <location>
        <begin position="13"/>
        <end position="95"/>
    </location>
</feature>
<dbReference type="InterPro" id="IPR022893">
    <property type="entry name" value="Shikimate_DH_fam"/>
</dbReference>
<gene>
    <name evidence="9" type="primary">aroE</name>
    <name evidence="12" type="ORF">ASU35_00715</name>
</gene>
<evidence type="ECO:0000256" key="6">
    <source>
        <dbReference type="ARBA" id="ARBA00051639"/>
    </source>
</evidence>
<dbReference type="GO" id="GO:0030266">
    <property type="term" value="F:quinate 3-dehydrogenase (NAD+) activity"/>
    <property type="evidence" value="ECO:0007669"/>
    <property type="project" value="UniProtKB-EC"/>
</dbReference>
<feature type="binding site" evidence="9">
    <location>
        <position position="233"/>
    </location>
    <ligand>
        <name>NADP(+)</name>
        <dbReference type="ChEBI" id="CHEBI:58349"/>
    </ligand>
</feature>
<feature type="binding site" evidence="9">
    <location>
        <position position="68"/>
    </location>
    <ligand>
        <name>shikimate</name>
        <dbReference type="ChEBI" id="CHEBI:36208"/>
    </ligand>
</feature>
<evidence type="ECO:0000256" key="7">
    <source>
        <dbReference type="ARBA" id="ARBA00052329"/>
    </source>
</evidence>
<dbReference type="EMBL" id="LNAM01000001">
    <property type="protein sequence ID" value="KSV60743.1"/>
    <property type="molecule type" value="Genomic_DNA"/>
</dbReference>
<dbReference type="InterPro" id="IPR011342">
    <property type="entry name" value="Shikimate_DH"/>
</dbReference>
<dbReference type="EC" id="1.1.1.25" evidence="9"/>
<dbReference type="Pfam" id="PF08501">
    <property type="entry name" value="Shikimate_dh_N"/>
    <property type="match status" value="1"/>
</dbReference>
<dbReference type="NCBIfam" id="TIGR00507">
    <property type="entry name" value="aroE"/>
    <property type="match status" value="1"/>
</dbReference>
<feature type="active site" description="Proton acceptor" evidence="9">
    <location>
        <position position="72"/>
    </location>
</feature>
<dbReference type="Proteomes" id="UP000054874">
    <property type="component" value="Unassembled WGS sequence"/>
</dbReference>
<evidence type="ECO:0000256" key="5">
    <source>
        <dbReference type="ARBA" id="ARBA00023141"/>
    </source>
</evidence>
<dbReference type="GO" id="GO:0009423">
    <property type="term" value="P:chorismate biosynthetic process"/>
    <property type="evidence" value="ECO:0007669"/>
    <property type="project" value="UniProtKB-UniRule"/>
</dbReference>
<comment type="function">
    <text evidence="9">Involved in the biosynthesis of the chorismate, which leads to the biosynthesis of aromatic amino acids. Catalyzes the reversible NADPH linked reduction of 3-dehydroshikimate (DHSA) to yield shikimate (SA).</text>
</comment>
<evidence type="ECO:0000313" key="12">
    <source>
        <dbReference type="EMBL" id="KSV60743.1"/>
    </source>
</evidence>
<comment type="caution">
    <text evidence="9">Lacks conserved residue(s) required for the propagation of feature annotation.</text>
</comment>
<dbReference type="InterPro" id="IPR046346">
    <property type="entry name" value="Aminoacid_DH-like_N_sf"/>
</dbReference>
<feature type="binding site" evidence="9">
    <location>
        <position position="93"/>
    </location>
    <ligand>
        <name>shikimate</name>
        <dbReference type="ChEBI" id="CHEBI:36208"/>
    </ligand>
</feature>
<dbReference type="PANTHER" id="PTHR21089:SF1">
    <property type="entry name" value="BIFUNCTIONAL 3-DEHYDROQUINATE DEHYDRATASE_SHIKIMATE DEHYDROGENASE, CHLOROPLASTIC"/>
    <property type="match status" value="1"/>
</dbReference>
<comment type="pathway">
    <text evidence="8">Aromatic compound metabolism; 3,4-dihydroxybenzoate biosynthesis; 3-dehydroquinate from D-quinate (NAD(+) route).</text>
</comment>
<evidence type="ECO:0000259" key="11">
    <source>
        <dbReference type="Pfam" id="PF18317"/>
    </source>
</evidence>
<protein>
    <recommendedName>
        <fullName evidence="9">Shikimate dehydrogenase (NADP(+))</fullName>
        <shortName evidence="9">SDH</shortName>
        <ecNumber evidence="9">1.1.1.25</ecNumber>
    </recommendedName>
</protein>
<evidence type="ECO:0000259" key="10">
    <source>
        <dbReference type="Pfam" id="PF08501"/>
    </source>
</evidence>
<dbReference type="InterPro" id="IPR041121">
    <property type="entry name" value="SDH_C"/>
</dbReference>
<organism evidence="12 13">
    <name type="scientific">Acetivibrio ethanolgignens</name>
    <dbReference type="NCBI Taxonomy" id="290052"/>
    <lineage>
        <taxon>Bacteria</taxon>
        <taxon>Bacillati</taxon>
        <taxon>Bacillota</taxon>
        <taxon>Clostridia</taxon>
        <taxon>Eubacteriales</taxon>
        <taxon>Oscillospiraceae</taxon>
        <taxon>Acetivibrio</taxon>
    </lineage>
</organism>
<evidence type="ECO:0000256" key="3">
    <source>
        <dbReference type="ARBA" id="ARBA00022857"/>
    </source>
</evidence>
<feature type="domain" description="SDH C-terminal" evidence="11">
    <location>
        <begin position="256"/>
        <end position="283"/>
    </location>
</feature>
<dbReference type="AlphaFoldDB" id="A0A0V8QJN7"/>
<evidence type="ECO:0000256" key="4">
    <source>
        <dbReference type="ARBA" id="ARBA00023002"/>
    </source>
</evidence>
<comment type="caution">
    <text evidence="12">The sequence shown here is derived from an EMBL/GenBank/DDBJ whole genome shotgun (WGS) entry which is preliminary data.</text>
</comment>
<dbReference type="GO" id="GO:0050661">
    <property type="term" value="F:NADP binding"/>
    <property type="evidence" value="ECO:0007669"/>
    <property type="project" value="InterPro"/>
</dbReference>
<feature type="binding site" evidence="9">
    <location>
        <position position="256"/>
    </location>
    <ligand>
        <name>NADP(+)</name>
        <dbReference type="ChEBI" id="CHEBI:58349"/>
    </ligand>
</feature>
<comment type="catalytic activity">
    <reaction evidence="6">
        <text>L-quinate + NAD(+) = 3-dehydroquinate + NADH + H(+)</text>
        <dbReference type="Rhea" id="RHEA:22364"/>
        <dbReference type="ChEBI" id="CHEBI:15378"/>
        <dbReference type="ChEBI" id="CHEBI:29751"/>
        <dbReference type="ChEBI" id="CHEBI:32364"/>
        <dbReference type="ChEBI" id="CHEBI:57540"/>
        <dbReference type="ChEBI" id="CHEBI:57945"/>
        <dbReference type="EC" id="1.1.1.24"/>
    </reaction>
</comment>
<dbReference type="GO" id="GO:0008652">
    <property type="term" value="P:amino acid biosynthetic process"/>
    <property type="evidence" value="ECO:0007669"/>
    <property type="project" value="UniProtKB-KW"/>
</dbReference>
<evidence type="ECO:0000313" key="13">
    <source>
        <dbReference type="Proteomes" id="UP000054874"/>
    </source>
</evidence>
<dbReference type="GO" id="GO:0009073">
    <property type="term" value="P:aromatic amino acid family biosynthetic process"/>
    <property type="evidence" value="ECO:0007669"/>
    <property type="project" value="UniProtKB-KW"/>
</dbReference>
<dbReference type="OrthoDB" id="9792692at2"/>
<feature type="binding site" evidence="9">
    <location>
        <begin position="21"/>
        <end position="23"/>
    </location>
    <ligand>
        <name>shikimate</name>
        <dbReference type="ChEBI" id="CHEBI:36208"/>
    </ligand>
</feature>
<evidence type="ECO:0000256" key="8">
    <source>
        <dbReference type="ARBA" id="ARBA00060613"/>
    </source>
</evidence>
<dbReference type="PANTHER" id="PTHR21089">
    <property type="entry name" value="SHIKIMATE DEHYDROGENASE"/>
    <property type="match status" value="1"/>
</dbReference>
<keyword evidence="5 9" id="KW-0057">Aromatic amino acid biosynthesis</keyword>
<dbReference type="Pfam" id="PF18317">
    <property type="entry name" value="SDH_C"/>
    <property type="match status" value="1"/>
</dbReference>
<sequence>MPEITGHTQLICLLGSPVAHSASPLMHNASFEALGLPYRYLCFDVTEDKMREAVDALRLFHARGFNCTMPVKTVMAELADELSPAARLMGAVNTVVIENGRLIGHNTDGIGYMQSVKEAGFSILGKKMTLLGAGGAATAICVQAALDGLAEIEVFSRPGERFRKMEELSKKLEKESGCQILVKELSDKKELEKSLADSAILTNATSVGMAPNEEACPLPEDIVLPSCLIVSDIIYNPRQTRLLKLAEHHGCPYFNGMYMLLFQGAAAFELWTGQKMPLEEIKRRYFSLEG</sequence>
<feature type="binding site" evidence="9">
    <location>
        <begin position="132"/>
        <end position="136"/>
    </location>
    <ligand>
        <name>NADP(+)</name>
        <dbReference type="ChEBI" id="CHEBI:58349"/>
    </ligand>
</feature>
<dbReference type="Gene3D" id="3.40.50.10860">
    <property type="entry name" value="Leucine Dehydrogenase, chain A, domain 1"/>
    <property type="match status" value="1"/>
</dbReference>
<evidence type="ECO:0000256" key="2">
    <source>
        <dbReference type="ARBA" id="ARBA00022605"/>
    </source>
</evidence>
<comment type="subunit">
    <text evidence="9">Homodimer.</text>
</comment>
<dbReference type="Gene3D" id="3.40.50.720">
    <property type="entry name" value="NAD(P)-binding Rossmann-like Domain"/>
    <property type="match status" value="1"/>
</dbReference>
<proteinExistence type="inferred from homology"/>
<comment type="similarity">
    <text evidence="9">Belongs to the shikimate dehydrogenase family.</text>
</comment>
<dbReference type="GO" id="GO:0052734">
    <property type="term" value="F:shikimate 3-dehydrogenase (NAD+) activity"/>
    <property type="evidence" value="ECO:0007669"/>
    <property type="project" value="RHEA"/>
</dbReference>
<dbReference type="GO" id="GO:0019632">
    <property type="term" value="P:shikimate metabolic process"/>
    <property type="evidence" value="ECO:0007669"/>
    <property type="project" value="InterPro"/>
</dbReference>
<dbReference type="UniPathway" id="UPA00053">
    <property type="reaction ID" value="UER00087"/>
</dbReference>
<dbReference type="SUPFAM" id="SSF53223">
    <property type="entry name" value="Aminoacid dehydrogenase-like, N-terminal domain"/>
    <property type="match status" value="1"/>
</dbReference>
<name>A0A0V8QJN7_9FIRM</name>
<comment type="catalytic activity">
    <reaction evidence="7">
        <text>shikimate + NAD(+) = 3-dehydroshikimate + NADH + H(+)</text>
        <dbReference type="Rhea" id="RHEA:17741"/>
        <dbReference type="ChEBI" id="CHEBI:15378"/>
        <dbReference type="ChEBI" id="CHEBI:16630"/>
        <dbReference type="ChEBI" id="CHEBI:36208"/>
        <dbReference type="ChEBI" id="CHEBI:57540"/>
        <dbReference type="ChEBI" id="CHEBI:57945"/>
    </reaction>
</comment>
<comment type="catalytic activity">
    <reaction evidence="9">
        <text>shikimate + NADP(+) = 3-dehydroshikimate + NADPH + H(+)</text>
        <dbReference type="Rhea" id="RHEA:17737"/>
        <dbReference type="ChEBI" id="CHEBI:15378"/>
        <dbReference type="ChEBI" id="CHEBI:16630"/>
        <dbReference type="ChEBI" id="CHEBI:36208"/>
        <dbReference type="ChEBI" id="CHEBI:57783"/>
        <dbReference type="ChEBI" id="CHEBI:58349"/>
        <dbReference type="EC" id="1.1.1.25"/>
    </reaction>
</comment>
<dbReference type="STRING" id="290052.ASU35_00715"/>
<dbReference type="CDD" id="cd01065">
    <property type="entry name" value="NAD_bind_Shikimate_DH"/>
    <property type="match status" value="1"/>
</dbReference>
<keyword evidence="13" id="KW-1185">Reference proteome</keyword>
<evidence type="ECO:0000256" key="9">
    <source>
        <dbReference type="HAMAP-Rule" id="MF_00222"/>
    </source>
</evidence>
<comment type="pathway">
    <text evidence="1 9">Metabolic intermediate biosynthesis; chorismate biosynthesis; chorismate from D-erythrose 4-phosphate and phosphoenolpyruvate: step 4/7.</text>
</comment>